<dbReference type="PANTHER" id="PTHR21569:SF1">
    <property type="entry name" value="SMALL RIBOSOMAL SUBUNIT PROTEIN US9M"/>
    <property type="match status" value="1"/>
</dbReference>
<keyword evidence="8" id="KW-1185">Reference proteome</keyword>
<dbReference type="InterPro" id="IPR020568">
    <property type="entry name" value="Ribosomal_Su5_D2-typ_SF"/>
</dbReference>
<evidence type="ECO:0000256" key="1">
    <source>
        <dbReference type="ARBA" id="ARBA00005251"/>
    </source>
</evidence>
<sequence length="158" mass="17312">MAENLQSLGDLGGALTASSEAPKHVKKVDAQGRAYATGKRKDAVARVWIRPGSGKVTVNKRPLEVYFARPVLRMILEQPLGVANRKDQYDITVTVAGGGLSGQAGAVRHGLSKALTYYEPELRGVLKKGGFLTRDSRVVERKKYGRAKARRSFQFSKR</sequence>
<dbReference type="EMBL" id="JBHTMX010000008">
    <property type="protein sequence ID" value="MFD1330873.1"/>
    <property type="molecule type" value="Genomic_DNA"/>
</dbReference>
<evidence type="ECO:0000256" key="6">
    <source>
        <dbReference type="RuleBase" id="RU003815"/>
    </source>
</evidence>
<dbReference type="PROSITE" id="PS00360">
    <property type="entry name" value="RIBOSOMAL_S9"/>
    <property type="match status" value="1"/>
</dbReference>
<dbReference type="InterPro" id="IPR020574">
    <property type="entry name" value="Ribosomal_uS9_CS"/>
</dbReference>
<name>A0ABW3Z4K2_9HYPH</name>
<organism evidence="7 8">
    <name type="scientific">Methylopila musalis</name>
    <dbReference type="NCBI Taxonomy" id="1134781"/>
    <lineage>
        <taxon>Bacteria</taxon>
        <taxon>Pseudomonadati</taxon>
        <taxon>Pseudomonadota</taxon>
        <taxon>Alphaproteobacteria</taxon>
        <taxon>Hyphomicrobiales</taxon>
        <taxon>Methylopilaceae</taxon>
        <taxon>Methylopila</taxon>
    </lineage>
</organism>
<evidence type="ECO:0000256" key="2">
    <source>
        <dbReference type="ARBA" id="ARBA00022980"/>
    </source>
</evidence>
<dbReference type="RefSeq" id="WP_378774075.1">
    <property type="nucleotide sequence ID" value="NZ_JBHTMX010000008.1"/>
</dbReference>
<reference evidence="8" key="1">
    <citation type="journal article" date="2019" name="Int. J. Syst. Evol. Microbiol.">
        <title>The Global Catalogue of Microorganisms (GCM) 10K type strain sequencing project: providing services to taxonomists for standard genome sequencing and annotation.</title>
        <authorList>
            <consortium name="The Broad Institute Genomics Platform"/>
            <consortium name="The Broad Institute Genome Sequencing Center for Infectious Disease"/>
            <person name="Wu L."/>
            <person name="Ma J."/>
        </authorList>
    </citation>
    <scope>NUCLEOTIDE SEQUENCE [LARGE SCALE GENOMIC DNA]</scope>
    <source>
        <strain evidence="8">CCUG 61696</strain>
    </source>
</reference>
<dbReference type="GO" id="GO:0005840">
    <property type="term" value="C:ribosome"/>
    <property type="evidence" value="ECO:0007669"/>
    <property type="project" value="UniProtKB-KW"/>
</dbReference>
<dbReference type="Proteomes" id="UP001597171">
    <property type="component" value="Unassembled WGS sequence"/>
</dbReference>
<dbReference type="HAMAP" id="MF_00532_B">
    <property type="entry name" value="Ribosomal_uS9_B"/>
    <property type="match status" value="1"/>
</dbReference>
<dbReference type="InterPro" id="IPR014721">
    <property type="entry name" value="Ribsml_uS5_D2-typ_fold_subgr"/>
</dbReference>
<evidence type="ECO:0000313" key="8">
    <source>
        <dbReference type="Proteomes" id="UP001597171"/>
    </source>
</evidence>
<dbReference type="PANTHER" id="PTHR21569">
    <property type="entry name" value="RIBOSOMAL PROTEIN S9"/>
    <property type="match status" value="1"/>
</dbReference>
<keyword evidence="3 5" id="KW-0687">Ribonucleoprotein</keyword>
<dbReference type="InterPro" id="IPR000754">
    <property type="entry name" value="Ribosomal_uS9"/>
</dbReference>
<dbReference type="NCBIfam" id="NF001099">
    <property type="entry name" value="PRK00132.1"/>
    <property type="match status" value="1"/>
</dbReference>
<comment type="caution">
    <text evidence="7">The sequence shown here is derived from an EMBL/GenBank/DDBJ whole genome shotgun (WGS) entry which is preliminary data.</text>
</comment>
<comment type="similarity">
    <text evidence="1 5 6">Belongs to the universal ribosomal protein uS9 family.</text>
</comment>
<protein>
    <recommendedName>
        <fullName evidence="4 5">Small ribosomal subunit protein uS9</fullName>
    </recommendedName>
</protein>
<dbReference type="SUPFAM" id="SSF54211">
    <property type="entry name" value="Ribosomal protein S5 domain 2-like"/>
    <property type="match status" value="1"/>
</dbReference>
<evidence type="ECO:0000256" key="4">
    <source>
        <dbReference type="ARBA" id="ARBA00035259"/>
    </source>
</evidence>
<evidence type="ECO:0000313" key="7">
    <source>
        <dbReference type="EMBL" id="MFD1330873.1"/>
    </source>
</evidence>
<keyword evidence="2 5" id="KW-0689">Ribosomal protein</keyword>
<evidence type="ECO:0000256" key="5">
    <source>
        <dbReference type="HAMAP-Rule" id="MF_00532"/>
    </source>
</evidence>
<evidence type="ECO:0000256" key="3">
    <source>
        <dbReference type="ARBA" id="ARBA00023274"/>
    </source>
</evidence>
<dbReference type="Gene3D" id="3.30.230.10">
    <property type="match status" value="1"/>
</dbReference>
<dbReference type="InterPro" id="IPR023035">
    <property type="entry name" value="Ribosomal_uS9_bac/plastid"/>
</dbReference>
<accession>A0ABW3Z4K2</accession>
<proteinExistence type="inferred from homology"/>
<dbReference type="Pfam" id="PF00380">
    <property type="entry name" value="Ribosomal_S9"/>
    <property type="match status" value="1"/>
</dbReference>
<gene>
    <name evidence="5 7" type="primary">rpsI</name>
    <name evidence="7" type="ORF">ACFQ4O_02550</name>
</gene>